<dbReference type="EMBL" id="FNPZ01000001">
    <property type="protein sequence ID" value="SDY76523.1"/>
    <property type="molecule type" value="Genomic_DNA"/>
</dbReference>
<feature type="compositionally biased region" description="Low complexity" evidence="1">
    <location>
        <begin position="208"/>
        <end position="225"/>
    </location>
</feature>
<feature type="region of interest" description="Disordered" evidence="1">
    <location>
        <begin position="246"/>
        <end position="269"/>
    </location>
</feature>
<evidence type="ECO:0000256" key="1">
    <source>
        <dbReference type="SAM" id="MobiDB-lite"/>
    </source>
</evidence>
<name>A0A1H3MIY6_9MICO</name>
<accession>A0A1H3MIY6</accession>
<protein>
    <recommendedName>
        <fullName evidence="5">Lipoprotein</fullName>
    </recommendedName>
</protein>
<feature type="chain" id="PRO_5038435952" description="Lipoprotein" evidence="2">
    <location>
        <begin position="27"/>
        <end position="269"/>
    </location>
</feature>
<proteinExistence type="predicted"/>
<sequence length="269" mass="26950">MNPEGEMMSKSIARVLLGACTALVLAATVTGCAGPGSAAPETVATTQAAASAPTPMPIEEVVDLDPLAEPLVAAGKALVAGTEGFAPVEARTTLDVAVQQLDADVQVAQLSAAGGPAASQATPPVDEARIAADIAALYAAAQLVRQGVVDTASRVLNEETPDADQAVRDDLYLAVVAQQAAGPATDDTPRQLLELVAKTRAAQDAQAAGAAAREAAEQSAADGESASGGGSGPTYTEIPFCYHWPPLHITDPLTGEPQDVTPPPSGPGC</sequence>
<reference evidence="3 4" key="1">
    <citation type="submission" date="2016-10" db="EMBL/GenBank/DDBJ databases">
        <authorList>
            <person name="de Groot N.N."/>
        </authorList>
    </citation>
    <scope>NUCLEOTIDE SEQUENCE [LARGE SCALE GENOMIC DNA]</scope>
    <source>
        <strain evidence="3 4">CGMCC 4.3491</strain>
    </source>
</reference>
<dbReference type="AlphaFoldDB" id="A0A1H3MIY6"/>
<feature type="compositionally biased region" description="Pro residues" evidence="1">
    <location>
        <begin position="260"/>
        <end position="269"/>
    </location>
</feature>
<evidence type="ECO:0000313" key="4">
    <source>
        <dbReference type="Proteomes" id="UP000198891"/>
    </source>
</evidence>
<evidence type="ECO:0008006" key="5">
    <source>
        <dbReference type="Google" id="ProtNLM"/>
    </source>
</evidence>
<evidence type="ECO:0000313" key="3">
    <source>
        <dbReference type="EMBL" id="SDY76523.1"/>
    </source>
</evidence>
<dbReference type="Proteomes" id="UP000198891">
    <property type="component" value="Unassembled WGS sequence"/>
</dbReference>
<feature type="region of interest" description="Disordered" evidence="1">
    <location>
        <begin position="208"/>
        <end position="234"/>
    </location>
</feature>
<organism evidence="3 4">
    <name type="scientific">Herbiconiux ginsengi</name>
    <dbReference type="NCBI Taxonomy" id="381665"/>
    <lineage>
        <taxon>Bacteria</taxon>
        <taxon>Bacillati</taxon>
        <taxon>Actinomycetota</taxon>
        <taxon>Actinomycetes</taxon>
        <taxon>Micrococcales</taxon>
        <taxon>Microbacteriaceae</taxon>
        <taxon>Herbiconiux</taxon>
    </lineage>
</organism>
<keyword evidence="4" id="KW-1185">Reference proteome</keyword>
<gene>
    <name evidence="3" type="ORF">SAMN05216554_1441</name>
</gene>
<evidence type="ECO:0000256" key="2">
    <source>
        <dbReference type="SAM" id="SignalP"/>
    </source>
</evidence>
<feature type="signal peptide" evidence="2">
    <location>
        <begin position="1"/>
        <end position="26"/>
    </location>
</feature>
<keyword evidence="2" id="KW-0732">Signal</keyword>
<dbReference type="STRING" id="381665.SAMN05216554_1441"/>